<protein>
    <recommendedName>
        <fullName evidence="2">Teneurin-like YD-shell domain-containing protein</fullName>
    </recommendedName>
</protein>
<dbReference type="SUPFAM" id="SSF63829">
    <property type="entry name" value="Calcium-dependent phosphotriesterase"/>
    <property type="match status" value="1"/>
</dbReference>
<dbReference type="InterPro" id="IPR031325">
    <property type="entry name" value="RHS_repeat"/>
</dbReference>
<keyword evidence="1" id="KW-0677">Repeat</keyword>
<name>A0ABZ2DI38_9PSED</name>
<evidence type="ECO:0000259" key="2">
    <source>
        <dbReference type="Pfam" id="PF25023"/>
    </source>
</evidence>
<proteinExistence type="predicted"/>
<dbReference type="NCBIfam" id="TIGR01643">
    <property type="entry name" value="YD_repeat_2x"/>
    <property type="match status" value="10"/>
</dbReference>
<evidence type="ECO:0000313" key="4">
    <source>
        <dbReference type="Proteomes" id="UP001347174"/>
    </source>
</evidence>
<keyword evidence="4" id="KW-1185">Reference proteome</keyword>
<evidence type="ECO:0000313" key="3">
    <source>
        <dbReference type="EMBL" id="WWA77735.1"/>
    </source>
</evidence>
<evidence type="ECO:0000256" key="1">
    <source>
        <dbReference type="ARBA" id="ARBA00022737"/>
    </source>
</evidence>
<dbReference type="EMBL" id="CP129946">
    <property type="protein sequence ID" value="WWA77735.1"/>
    <property type="molecule type" value="Genomic_DNA"/>
</dbReference>
<gene>
    <name evidence="3" type="ORF">QYQ93_05735</name>
</gene>
<dbReference type="InterPro" id="IPR050708">
    <property type="entry name" value="T6SS_VgrG/RHS"/>
</dbReference>
<sequence>MRADGSLCKFPPLLEPQPDHEWRVIRHWGSDGEEYRFEYNLEKGETHVTDSLGRQDHYYWGPFYEIYKHIDPMGHCWQEDVLSGQLLKSIDPQGGVWQYGYDELGRLIETRDPLGRCERIRYTRHWALPLSITDGAGRTQRFGYDGQGNLLWEQDPLGRKTQYRYDSQGQVQCITDPLDKHKYLRWNAHGQLLNYRDCSNNETHYRYDRRGLLSETINARGEHTHYRYDARGYLIESQRPDGRIDRYDIDAAGQLVAYIDPAQRITRLRYDRSGRLIQRVDALGHSVEFGYDAYDRLRHLSNENRERYRFEWDVLDRLLAQQDLDGSGRIYQYDPLGEVTGIHHIPASNAEPELDGKDTTESLAPLQHHFERDALGRLIRKRTDDGITDYAYDNADNLLVISFTDNQGDRQQLDYTYDALGQLLSETNSAGLLQYDYDELGNPQTLTLPDQCQLNHLYYGSGHLHQLNLNGRVISDFEGDALHDVVLRTRTSYSKGRLFSERSYTGRVIPKVFPPPSLRTNTSPPCINAIALTIASPSP</sequence>
<dbReference type="PANTHER" id="PTHR32305">
    <property type="match status" value="1"/>
</dbReference>
<reference evidence="3 4" key="1">
    <citation type="submission" date="2023-07" db="EMBL/GenBank/DDBJ databases">
        <title>Plant endophyte Pseudomonas khavaziana can be used to control wheat stem rot.</title>
        <authorList>
            <person name="Guo S."/>
            <person name="Shen X."/>
        </authorList>
    </citation>
    <scope>NUCLEOTIDE SEQUENCE [LARGE SCALE GENOMIC DNA]</scope>
    <source>
        <strain evidence="3 4">SR9</strain>
    </source>
</reference>
<dbReference type="Proteomes" id="UP001347174">
    <property type="component" value="Chromosome"/>
</dbReference>
<dbReference type="InterPro" id="IPR006530">
    <property type="entry name" value="YD"/>
</dbReference>
<dbReference type="PANTHER" id="PTHR32305:SF15">
    <property type="entry name" value="PROTEIN RHSA-RELATED"/>
    <property type="match status" value="1"/>
</dbReference>
<dbReference type="Gene3D" id="2.180.10.10">
    <property type="entry name" value="RHS repeat-associated core"/>
    <property type="match status" value="2"/>
</dbReference>
<accession>A0ABZ2DI38</accession>
<dbReference type="Pfam" id="PF05593">
    <property type="entry name" value="RHS_repeat"/>
    <property type="match status" value="2"/>
</dbReference>
<dbReference type="InterPro" id="IPR056823">
    <property type="entry name" value="TEN-like_YD-shell"/>
</dbReference>
<dbReference type="Pfam" id="PF25023">
    <property type="entry name" value="TEN_YD-shell"/>
    <property type="match status" value="1"/>
</dbReference>
<feature type="domain" description="Teneurin-like YD-shell" evidence="2">
    <location>
        <begin position="141"/>
        <end position="303"/>
    </location>
</feature>
<organism evidence="3 4">
    <name type="scientific">Pseudomonas khavaziana</name>
    <dbReference type="NCBI Taxonomy" id="2842351"/>
    <lineage>
        <taxon>Bacteria</taxon>
        <taxon>Pseudomonadati</taxon>
        <taxon>Pseudomonadota</taxon>
        <taxon>Gammaproteobacteria</taxon>
        <taxon>Pseudomonadales</taxon>
        <taxon>Pseudomonadaceae</taxon>
        <taxon>Pseudomonas</taxon>
    </lineage>
</organism>
<dbReference type="RefSeq" id="WP_338476498.1">
    <property type="nucleotide sequence ID" value="NZ_CP129946.1"/>
</dbReference>